<name>A0A4R5QBT4_9PROT</name>
<gene>
    <name evidence="1" type="ORF">E2C06_25115</name>
</gene>
<dbReference type="OrthoDB" id="8378722at2"/>
<accession>A0A4R5QBT4</accession>
<protein>
    <submittedName>
        <fullName evidence="1">Uncharacterized protein</fullName>
    </submittedName>
</protein>
<dbReference type="RefSeq" id="WP_133291338.1">
    <property type="nucleotide sequence ID" value="NZ_SMSJ01000051.1"/>
</dbReference>
<dbReference type="AlphaFoldDB" id="A0A4R5QBT4"/>
<sequence>MNSRIRREDLVFSRPFRLRGWKDPHPAGTYALETEEELVDGLSFTAYRRVATTLTREPTSGGQCRQVIPVDLADLEAAVAAEQALAGSPPILPQT</sequence>
<keyword evidence="2" id="KW-1185">Reference proteome</keyword>
<comment type="caution">
    <text evidence="1">The sequence shown here is derived from an EMBL/GenBank/DDBJ whole genome shotgun (WGS) entry which is preliminary data.</text>
</comment>
<proteinExistence type="predicted"/>
<organism evidence="1 2">
    <name type="scientific">Dankookia rubra</name>
    <dbReference type="NCBI Taxonomy" id="1442381"/>
    <lineage>
        <taxon>Bacteria</taxon>
        <taxon>Pseudomonadati</taxon>
        <taxon>Pseudomonadota</taxon>
        <taxon>Alphaproteobacteria</taxon>
        <taxon>Acetobacterales</taxon>
        <taxon>Roseomonadaceae</taxon>
        <taxon>Dankookia</taxon>
    </lineage>
</organism>
<reference evidence="1 2" key="1">
    <citation type="journal article" date="2016" name="J. Microbiol.">
        <title>Dankookia rubra gen. nov., sp. nov., an alphaproteobacterium isolated from sediment of a shallow stream.</title>
        <authorList>
            <person name="Kim W.H."/>
            <person name="Kim D.H."/>
            <person name="Kang K."/>
            <person name="Ahn T.Y."/>
        </authorList>
    </citation>
    <scope>NUCLEOTIDE SEQUENCE [LARGE SCALE GENOMIC DNA]</scope>
    <source>
        <strain evidence="1 2">JCM30602</strain>
    </source>
</reference>
<evidence type="ECO:0000313" key="2">
    <source>
        <dbReference type="Proteomes" id="UP000295096"/>
    </source>
</evidence>
<evidence type="ECO:0000313" key="1">
    <source>
        <dbReference type="EMBL" id="TDH59861.1"/>
    </source>
</evidence>
<dbReference type="EMBL" id="SMSJ01000051">
    <property type="protein sequence ID" value="TDH59861.1"/>
    <property type="molecule type" value="Genomic_DNA"/>
</dbReference>
<dbReference type="Proteomes" id="UP000295096">
    <property type="component" value="Unassembled WGS sequence"/>
</dbReference>